<dbReference type="RefSeq" id="WP_064007127.1">
    <property type="nucleotide sequence ID" value="NZ_LUUG01000045.1"/>
</dbReference>
<dbReference type="GO" id="GO:0003677">
    <property type="term" value="F:DNA binding"/>
    <property type="evidence" value="ECO:0007669"/>
    <property type="project" value="UniProtKB-KW"/>
</dbReference>
<feature type="domain" description="Type I restriction modification DNA specificity" evidence="5">
    <location>
        <begin position="2"/>
        <end position="165"/>
    </location>
</feature>
<dbReference type="EMBL" id="LUUG01000045">
    <property type="protein sequence ID" value="OAI08352.1"/>
    <property type="molecule type" value="Genomic_DNA"/>
</dbReference>
<dbReference type="SUPFAM" id="SSF116734">
    <property type="entry name" value="DNA methylase specificity domain"/>
    <property type="match status" value="2"/>
</dbReference>
<evidence type="ECO:0000256" key="2">
    <source>
        <dbReference type="ARBA" id="ARBA00022747"/>
    </source>
</evidence>
<dbReference type="GO" id="GO:0009307">
    <property type="term" value="P:DNA restriction-modification system"/>
    <property type="evidence" value="ECO:0007669"/>
    <property type="project" value="UniProtKB-KW"/>
</dbReference>
<evidence type="ECO:0000256" key="4">
    <source>
        <dbReference type="SAM" id="Coils"/>
    </source>
</evidence>
<dbReference type="AlphaFoldDB" id="A0A177MRX7"/>
<organism evidence="6 7">
    <name type="scientific">Methylomonas methanica</name>
    <dbReference type="NCBI Taxonomy" id="421"/>
    <lineage>
        <taxon>Bacteria</taxon>
        <taxon>Pseudomonadati</taxon>
        <taxon>Pseudomonadota</taxon>
        <taxon>Gammaproteobacteria</taxon>
        <taxon>Methylococcales</taxon>
        <taxon>Methylococcaceae</taxon>
        <taxon>Methylomonas</taxon>
    </lineage>
</organism>
<keyword evidence="2" id="KW-0680">Restriction system</keyword>
<dbReference type="InterPro" id="IPR044946">
    <property type="entry name" value="Restrct_endonuc_typeI_TRD_sf"/>
</dbReference>
<dbReference type="InterPro" id="IPR052021">
    <property type="entry name" value="Type-I_RS_S_subunit"/>
</dbReference>
<dbReference type="Pfam" id="PF01420">
    <property type="entry name" value="Methylase_S"/>
    <property type="match status" value="1"/>
</dbReference>
<keyword evidence="3" id="KW-0238">DNA-binding</keyword>
<proteinExistence type="inferred from homology"/>
<dbReference type="Gene3D" id="3.90.220.20">
    <property type="entry name" value="DNA methylase specificity domains"/>
    <property type="match status" value="2"/>
</dbReference>
<dbReference type="Proteomes" id="UP000078090">
    <property type="component" value="Unassembled WGS sequence"/>
</dbReference>
<name>A0A177MRX7_METMH</name>
<reference evidence="6 7" key="1">
    <citation type="submission" date="2016-03" db="EMBL/GenBank/DDBJ databases">
        <authorList>
            <person name="Ploux O."/>
        </authorList>
    </citation>
    <scope>NUCLEOTIDE SEQUENCE [LARGE SCALE GENOMIC DNA]</scope>
    <source>
        <strain evidence="6 7">R-45363</strain>
    </source>
</reference>
<dbReference type="GO" id="GO:0004519">
    <property type="term" value="F:endonuclease activity"/>
    <property type="evidence" value="ECO:0007669"/>
    <property type="project" value="UniProtKB-KW"/>
</dbReference>
<dbReference type="REBASE" id="164708">
    <property type="entry name" value="S.Mme26612ORF7635P"/>
</dbReference>
<keyword evidence="6" id="KW-0255">Endonuclease</keyword>
<evidence type="ECO:0000313" key="6">
    <source>
        <dbReference type="EMBL" id="OAI08352.1"/>
    </source>
</evidence>
<evidence type="ECO:0000259" key="5">
    <source>
        <dbReference type="Pfam" id="PF01420"/>
    </source>
</evidence>
<keyword evidence="6" id="KW-0540">Nuclease</keyword>
<dbReference type="OrthoDB" id="164285at2"/>
<keyword evidence="6" id="KW-0378">Hydrolase</keyword>
<evidence type="ECO:0000256" key="3">
    <source>
        <dbReference type="ARBA" id="ARBA00023125"/>
    </source>
</evidence>
<dbReference type="PANTHER" id="PTHR30408:SF12">
    <property type="entry name" value="TYPE I RESTRICTION ENZYME MJAVIII SPECIFICITY SUBUNIT"/>
    <property type="match status" value="1"/>
</dbReference>
<evidence type="ECO:0000256" key="1">
    <source>
        <dbReference type="ARBA" id="ARBA00010923"/>
    </source>
</evidence>
<dbReference type="PANTHER" id="PTHR30408">
    <property type="entry name" value="TYPE-1 RESTRICTION ENZYME ECOKI SPECIFICITY PROTEIN"/>
    <property type="match status" value="1"/>
</dbReference>
<feature type="coiled-coil region" evidence="4">
    <location>
        <begin position="159"/>
        <end position="186"/>
    </location>
</feature>
<comment type="caution">
    <text evidence="6">The sequence shown here is derived from an EMBL/GenBank/DDBJ whole genome shotgun (WGS) entry which is preliminary data.</text>
</comment>
<accession>A0A177MRX7</accession>
<dbReference type="InterPro" id="IPR000055">
    <property type="entry name" value="Restrct_endonuc_typeI_TRD"/>
</dbReference>
<comment type="similarity">
    <text evidence="1">Belongs to the type-I restriction system S methylase family.</text>
</comment>
<keyword evidence="4" id="KW-0175">Coiled coil</keyword>
<sequence>MSRWPTVELGEVLHTQIDAVESAELETVNLAGVYGFARGLFKRKPISPLDTTYKRFHRLNAGDFVISSPKAWEGAIARIPEEFDGWFLSPVFPTFRANPDRLDTRYLDWYCKREAVWTQLQGKAKGMGARRESVSPAQFLSLNIPLPKIDEQQRIVARLDQLAEKVRQVNEHLDAMETDAEALIRNYIFSPSETGITKRKMSELVSLRQADVIVDQLENYQFAGVYSFGRGVFASVNKAGSEFAYPRLSTVKTGDFIYPKLMAWEGALGVVPEACDGMVVSPEFPVFTIDTDVVLPEIIDIYFRTPSVWPELAGISGGTNVRRRRLQPSAFLNYEMPVPPMPTQLKIREMHRRVQQLKTSHNAIREANQALIPATLERIFSSEGHQHG</sequence>
<protein>
    <submittedName>
        <fullName evidence="6">Restriction endonuclease subunit S</fullName>
    </submittedName>
</protein>
<gene>
    <name evidence="6" type="ORF">A1332_07645</name>
</gene>
<evidence type="ECO:0000313" key="7">
    <source>
        <dbReference type="Proteomes" id="UP000078090"/>
    </source>
</evidence>